<dbReference type="SUPFAM" id="SSF53448">
    <property type="entry name" value="Nucleotide-diphospho-sugar transferases"/>
    <property type="match status" value="1"/>
</dbReference>
<dbReference type="GO" id="GO:0016757">
    <property type="term" value="F:glycosyltransferase activity"/>
    <property type="evidence" value="ECO:0007669"/>
    <property type="project" value="UniProtKB-KW"/>
</dbReference>
<accession>A0ABW4XAL3</accession>
<keyword evidence="2" id="KW-0808">Transferase</keyword>
<dbReference type="InterPro" id="IPR029044">
    <property type="entry name" value="Nucleotide-diphossugar_trans"/>
</dbReference>
<dbReference type="EMBL" id="JBHUHP010000010">
    <property type="protein sequence ID" value="MFD2092475.1"/>
    <property type="molecule type" value="Genomic_DNA"/>
</dbReference>
<comment type="caution">
    <text evidence="2">The sequence shown here is derived from an EMBL/GenBank/DDBJ whole genome shotgun (WGS) entry which is preliminary data.</text>
</comment>
<organism evidence="2 3">
    <name type="scientific">Blastococcus deserti</name>
    <dbReference type="NCBI Taxonomy" id="2259033"/>
    <lineage>
        <taxon>Bacteria</taxon>
        <taxon>Bacillati</taxon>
        <taxon>Actinomycetota</taxon>
        <taxon>Actinomycetes</taxon>
        <taxon>Geodermatophilales</taxon>
        <taxon>Geodermatophilaceae</taxon>
        <taxon>Blastococcus</taxon>
    </lineage>
</organism>
<protein>
    <submittedName>
        <fullName evidence="2">Glycosyltransferase</fullName>
        <ecNumber evidence="2">2.4.-.-</ecNumber>
    </submittedName>
</protein>
<dbReference type="Gene3D" id="3.90.550.10">
    <property type="entry name" value="Spore Coat Polysaccharide Biosynthesis Protein SpsA, Chain A"/>
    <property type="match status" value="1"/>
</dbReference>
<proteinExistence type="predicted"/>
<evidence type="ECO:0000313" key="2">
    <source>
        <dbReference type="EMBL" id="MFD2092475.1"/>
    </source>
</evidence>
<dbReference type="RefSeq" id="WP_376876431.1">
    <property type="nucleotide sequence ID" value="NZ_JBHUHP010000010.1"/>
</dbReference>
<feature type="domain" description="Glycosyltransferase 2-like" evidence="1">
    <location>
        <begin position="37"/>
        <end position="135"/>
    </location>
</feature>
<dbReference type="InterPro" id="IPR001173">
    <property type="entry name" value="Glyco_trans_2-like"/>
</dbReference>
<keyword evidence="3" id="KW-1185">Reference proteome</keyword>
<gene>
    <name evidence="2" type="ORF">ACFSHS_12930</name>
</gene>
<sequence>MAPLLDGEYVLPLRWTGDAELDELTGYLRHLSAWIPVTVVDGSSAERFDAHARAWGGLVRHIRPQPWPGANGKVAGVVTGVRAARAERVVIADDDVRYDRPALERVLDLLRTADVVRPQNVFRPAPWHARWDTGRTLLNRAFSADYPGTFGLRRATFLAMGGYRGDVLFENLEMVRTVRAHGGREHRADDLFVARRPPTAAHFWSQRPRQAYDDLAQPWRLLAALAVWPVVAEGLLHRRVRRLVLLAAGIVAAGETGRRRAGGRAVFPATAALWSPVWVLERGLFSWLALFSRFVRGGVAYGDVRLRTAASSRWRLGREAAGRPPLTPIDAGVPW</sequence>
<evidence type="ECO:0000259" key="1">
    <source>
        <dbReference type="Pfam" id="PF00535"/>
    </source>
</evidence>
<evidence type="ECO:0000313" key="3">
    <source>
        <dbReference type="Proteomes" id="UP001597402"/>
    </source>
</evidence>
<dbReference type="Pfam" id="PF00535">
    <property type="entry name" value="Glycos_transf_2"/>
    <property type="match status" value="1"/>
</dbReference>
<name>A0ABW4XAL3_9ACTN</name>
<reference evidence="3" key="1">
    <citation type="journal article" date="2019" name="Int. J. Syst. Evol. Microbiol.">
        <title>The Global Catalogue of Microorganisms (GCM) 10K type strain sequencing project: providing services to taxonomists for standard genome sequencing and annotation.</title>
        <authorList>
            <consortium name="The Broad Institute Genomics Platform"/>
            <consortium name="The Broad Institute Genome Sequencing Center for Infectious Disease"/>
            <person name="Wu L."/>
            <person name="Ma J."/>
        </authorList>
    </citation>
    <scope>NUCLEOTIDE SEQUENCE [LARGE SCALE GENOMIC DNA]</scope>
    <source>
        <strain evidence="3">JCM 3338</strain>
    </source>
</reference>
<dbReference type="Proteomes" id="UP001597402">
    <property type="component" value="Unassembled WGS sequence"/>
</dbReference>
<keyword evidence="2" id="KW-0328">Glycosyltransferase</keyword>
<dbReference type="EC" id="2.4.-.-" evidence="2"/>